<organism evidence="2 3">
    <name type="scientific">Bordetella genomosp. 7</name>
    <dbReference type="NCBI Taxonomy" id="1416805"/>
    <lineage>
        <taxon>Bacteria</taxon>
        <taxon>Pseudomonadati</taxon>
        <taxon>Pseudomonadota</taxon>
        <taxon>Betaproteobacteria</taxon>
        <taxon>Burkholderiales</taxon>
        <taxon>Alcaligenaceae</taxon>
        <taxon>Bordetella</taxon>
    </lineage>
</organism>
<dbReference type="SUPFAM" id="SSF53850">
    <property type="entry name" value="Periplasmic binding protein-like II"/>
    <property type="match status" value="1"/>
</dbReference>
<dbReference type="Pfam" id="PF13416">
    <property type="entry name" value="SBP_bac_8"/>
    <property type="match status" value="1"/>
</dbReference>
<gene>
    <name evidence="2" type="ORF">CAL19_14050</name>
</gene>
<comment type="caution">
    <text evidence="2">The sequence shown here is derived from an EMBL/GenBank/DDBJ whole genome shotgun (WGS) entry which is preliminary data.</text>
</comment>
<evidence type="ECO:0008006" key="4">
    <source>
        <dbReference type="Google" id="ProtNLM"/>
    </source>
</evidence>
<keyword evidence="3" id="KW-1185">Reference proteome</keyword>
<dbReference type="Proteomes" id="UP000216947">
    <property type="component" value="Unassembled WGS sequence"/>
</dbReference>
<dbReference type="InterPro" id="IPR006059">
    <property type="entry name" value="SBP"/>
</dbReference>
<sequence>MLVWHYQVGIEERPMKLLRGALRRMIPAAILAATCSTAAAQSADAMQALAAKAALAEPVVWYESSPESQIVEVLKAFNARYPDVKVKYVRMVGGNELASRAIQEVQARGHTADLLTGGPDHLWQLNQRGLLRDLSQDNLGLPSQLLPVNYAVPTTASVYVLLWNSRKVADDQAPRNWDEVINEKWTGRMGSWVRAAAFAQLASAWGEDKAKSSLDNFVKLKPYLFKSTFPLAQGVASGEVDVAVGFYHSAQPVFDAGAPVKYRMLDPTPMHTISSSVSKSARNPSGATLLMLWLARPEGAEVYEKATSRGNPLVSSTKTYQMLQGVKVAEWPFDDVEKLATLNEQYNAILAKARPAM</sequence>
<dbReference type="Gene3D" id="3.40.190.10">
    <property type="entry name" value="Periplasmic binding protein-like II"/>
    <property type="match status" value="2"/>
</dbReference>
<dbReference type="EMBL" id="NEVK01000006">
    <property type="protein sequence ID" value="OZI18171.1"/>
    <property type="molecule type" value="Genomic_DNA"/>
</dbReference>
<dbReference type="AlphaFoldDB" id="A0A261QZM6"/>
<evidence type="ECO:0000313" key="3">
    <source>
        <dbReference type="Proteomes" id="UP000216947"/>
    </source>
</evidence>
<proteinExistence type="predicted"/>
<accession>A0A261QZM6</accession>
<protein>
    <recommendedName>
        <fullName evidence="4">ABC transporter substrate-binding protein</fullName>
    </recommendedName>
</protein>
<reference evidence="3" key="1">
    <citation type="submission" date="2017-05" db="EMBL/GenBank/DDBJ databases">
        <title>Complete and WGS of Bordetella genogroups.</title>
        <authorList>
            <person name="Spilker T."/>
            <person name="Lipuma J."/>
        </authorList>
    </citation>
    <scope>NUCLEOTIDE SEQUENCE [LARGE SCALE GENOMIC DNA]</scope>
    <source>
        <strain evidence="3">AU18089</strain>
    </source>
</reference>
<dbReference type="PANTHER" id="PTHR30006:SF24">
    <property type="entry name" value="SLL0237 PROTEIN"/>
    <property type="match status" value="1"/>
</dbReference>
<evidence type="ECO:0000256" key="1">
    <source>
        <dbReference type="ARBA" id="ARBA00022729"/>
    </source>
</evidence>
<name>A0A261QZM6_9BORD</name>
<evidence type="ECO:0000313" key="2">
    <source>
        <dbReference type="EMBL" id="OZI18171.1"/>
    </source>
</evidence>
<keyword evidence="1" id="KW-0732">Signal</keyword>
<dbReference type="PANTHER" id="PTHR30006">
    <property type="entry name" value="THIAMINE-BINDING PERIPLASMIC PROTEIN-RELATED"/>
    <property type="match status" value="1"/>
</dbReference>